<comment type="catalytic activity">
    <reaction evidence="15">
        <text>resolvin D2 + NAD(+) = 7-oxoresolvin D2 + NADH + H(+)</text>
        <dbReference type="Rhea" id="RHEA:53584"/>
        <dbReference type="ChEBI" id="CHEBI:15378"/>
        <dbReference type="ChEBI" id="CHEBI:57540"/>
        <dbReference type="ChEBI" id="CHEBI:57945"/>
        <dbReference type="ChEBI" id="CHEBI:133367"/>
        <dbReference type="ChEBI" id="CHEBI:137497"/>
    </reaction>
    <physiologicalReaction direction="left-to-right" evidence="15">
        <dbReference type="Rhea" id="RHEA:53585"/>
    </physiologicalReaction>
</comment>
<dbReference type="PRINTS" id="PR00080">
    <property type="entry name" value="SDRFAMILY"/>
</dbReference>
<dbReference type="PANTHER" id="PTHR44229:SF4">
    <property type="entry name" value="15-HYDROXYPROSTAGLANDIN DEHYDROGENASE [NAD(+)]"/>
    <property type="match status" value="1"/>
</dbReference>
<proteinExistence type="inferred from homology"/>
<accession>A0AAD9J495</accession>
<evidence type="ECO:0000256" key="13">
    <source>
        <dbReference type="ARBA" id="ARBA00048144"/>
    </source>
</evidence>
<dbReference type="PRINTS" id="PR00081">
    <property type="entry name" value="GDHRDH"/>
</dbReference>
<comment type="similarity">
    <text evidence="1 22">Belongs to the short-chain dehydrogenases/reductases (SDR) family.</text>
</comment>
<evidence type="ECO:0000313" key="24">
    <source>
        <dbReference type="Proteomes" id="UP001208570"/>
    </source>
</evidence>
<comment type="catalytic activity">
    <reaction evidence="20">
        <text>(15S)-hydroxy-(5Z,8Z,11Z,13E)-eicosatetraenoate + NAD(+) = 15-oxo-(5Z,8Z,11Z,13E)-eicosatetraenoate + NADH + H(+)</text>
        <dbReference type="Rhea" id="RHEA:23260"/>
        <dbReference type="ChEBI" id="CHEBI:15378"/>
        <dbReference type="ChEBI" id="CHEBI:57409"/>
        <dbReference type="ChEBI" id="CHEBI:57410"/>
        <dbReference type="ChEBI" id="CHEBI:57540"/>
        <dbReference type="ChEBI" id="CHEBI:57945"/>
        <dbReference type="EC" id="1.1.1.232"/>
    </reaction>
    <physiologicalReaction direction="left-to-right" evidence="20">
        <dbReference type="Rhea" id="RHEA:23261"/>
    </physiologicalReaction>
</comment>
<comment type="catalytic activity">
    <reaction evidence="17">
        <text>prostaglandin A1 + NAD(+) = 15-oxo-prostaglandin A1 + NADH + H(+)</text>
        <dbReference type="Rhea" id="RHEA:41263"/>
        <dbReference type="ChEBI" id="CHEBI:15378"/>
        <dbReference type="ChEBI" id="CHEBI:57398"/>
        <dbReference type="ChEBI" id="CHEBI:57540"/>
        <dbReference type="ChEBI" id="CHEBI:57945"/>
        <dbReference type="ChEBI" id="CHEBI:85072"/>
    </reaction>
    <physiologicalReaction direction="left-to-right" evidence="17">
        <dbReference type="Rhea" id="RHEA:41264"/>
    </physiologicalReaction>
</comment>
<comment type="catalytic activity">
    <reaction evidence="12">
        <text>15-oxo-(5S,6R)-dihydroxy-(7E,9E,11Z)-eicosatrienoate + NADH + H(+) = (5S,6R,15S)-trihydroxy-(7E,9E,11Z)-eicosatrienoate + NAD(+)</text>
        <dbReference type="Rhea" id="RHEA:41596"/>
        <dbReference type="ChEBI" id="CHEBI:15378"/>
        <dbReference type="ChEBI" id="CHEBI:57540"/>
        <dbReference type="ChEBI" id="CHEBI:57945"/>
        <dbReference type="ChEBI" id="CHEBI:78325"/>
        <dbReference type="ChEBI" id="CHEBI:78329"/>
    </reaction>
    <physiologicalReaction direction="left-to-right" evidence="12">
        <dbReference type="Rhea" id="RHEA:41597"/>
    </physiologicalReaction>
</comment>
<dbReference type="GO" id="GO:0005737">
    <property type="term" value="C:cytoplasm"/>
    <property type="evidence" value="ECO:0007669"/>
    <property type="project" value="TreeGrafter"/>
</dbReference>
<evidence type="ECO:0000313" key="23">
    <source>
        <dbReference type="EMBL" id="KAK2145862.1"/>
    </source>
</evidence>
<comment type="catalytic activity">
    <reaction evidence="11">
        <text>14-hydroxy-(4Z,7Z,10Z,12E,16Z,19Z)-docosahexaenoate + NAD(+) = 14-oxo-(4Z,7Z,10Z,12E,16Z,19Z)-docosahexaenoate + NADH + H(+)</text>
        <dbReference type="Rhea" id="RHEA:48952"/>
        <dbReference type="ChEBI" id="CHEBI:15378"/>
        <dbReference type="ChEBI" id="CHEBI:57540"/>
        <dbReference type="ChEBI" id="CHEBI:57945"/>
        <dbReference type="ChEBI" id="CHEBI:90866"/>
        <dbReference type="ChEBI" id="CHEBI:90867"/>
    </reaction>
    <physiologicalReaction direction="left-to-right" evidence="11">
        <dbReference type="Rhea" id="RHEA:48953"/>
    </physiologicalReaction>
</comment>
<comment type="catalytic activity">
    <reaction evidence="18">
        <text>prostaglandin E2 + NAD(+) = 15-oxoprostaglandin E2 + NADH + H(+)</text>
        <dbReference type="Rhea" id="RHEA:11876"/>
        <dbReference type="ChEBI" id="CHEBI:15378"/>
        <dbReference type="ChEBI" id="CHEBI:57400"/>
        <dbReference type="ChEBI" id="CHEBI:57540"/>
        <dbReference type="ChEBI" id="CHEBI:57945"/>
        <dbReference type="ChEBI" id="CHEBI:606564"/>
        <dbReference type="EC" id="1.1.1.141"/>
    </reaction>
    <physiologicalReaction direction="left-to-right" evidence="18">
        <dbReference type="Rhea" id="RHEA:11877"/>
    </physiologicalReaction>
</comment>
<evidence type="ECO:0000256" key="7">
    <source>
        <dbReference type="ARBA" id="ARBA00042026"/>
    </source>
</evidence>
<comment type="catalytic activity">
    <reaction evidence="21">
        <text>resolvin E1 + NAD(+) = 18-oxo-resolvin E1 + NADH + H(+)</text>
        <dbReference type="Rhea" id="RHEA:49244"/>
        <dbReference type="ChEBI" id="CHEBI:15378"/>
        <dbReference type="ChEBI" id="CHEBI:57540"/>
        <dbReference type="ChEBI" id="CHEBI:57945"/>
        <dbReference type="ChEBI" id="CHEBI:91000"/>
        <dbReference type="ChEBI" id="CHEBI:91001"/>
    </reaction>
    <physiologicalReaction direction="left-to-right" evidence="21">
        <dbReference type="Rhea" id="RHEA:49245"/>
    </physiologicalReaction>
</comment>
<dbReference type="EC" id="1.1.1.232" evidence="4"/>
<gene>
    <name evidence="23" type="ORF">LSH36_651g02027</name>
</gene>
<dbReference type="Pfam" id="PF00106">
    <property type="entry name" value="adh_short"/>
    <property type="match status" value="1"/>
</dbReference>
<comment type="catalytic activity">
    <reaction evidence="13">
        <text>(11R)-hydroxy-(5Z,8Z,12E,14Z)-eicosatetraenoate + NAD(+) = 11-oxo-(5Z,8Z,12E,14Z)-eicosatetraenoate + NADH + H(+)</text>
        <dbReference type="Rhea" id="RHEA:48640"/>
        <dbReference type="ChEBI" id="CHEBI:15378"/>
        <dbReference type="ChEBI" id="CHEBI:57540"/>
        <dbReference type="ChEBI" id="CHEBI:57945"/>
        <dbReference type="ChEBI" id="CHEBI:78836"/>
        <dbReference type="ChEBI" id="CHEBI:90697"/>
    </reaction>
    <physiologicalReaction direction="left-to-right" evidence="13">
        <dbReference type="Rhea" id="RHEA:48641"/>
    </physiologicalReaction>
</comment>
<evidence type="ECO:0000256" key="14">
    <source>
        <dbReference type="ARBA" id="ARBA00048170"/>
    </source>
</evidence>
<comment type="function">
    <text evidence="8">Catalyzes the NAD-dependent dehydrogenation (oxidation) of a broad array of hydroxylated polyunsaturated fatty acids (mainly eicosanoids and docosanoids, including prostaglandins, lipoxins and resolvins), yielding their corresponding keto (oxo) metabolites. Decreases the levels of the pro-proliferative prostaglandins such as prostaglandin E2 (whose activity is increased in cancer because of an increase in the expression of cyclooxygenase 2) and generates oxo-fatty acid products that can profoundly influence cell function by abrogating pro-inflammatory cytokine expression. Converts resolvins E1, D1 and D2 to their oxo products, which represents a mode of resolvin inactivation. Resolvin E1 plays important roles during the resolution phase of acute inflammation, while resolvins D1 and D2 have a unique role in obesity-induced adipose inflammation.</text>
</comment>
<dbReference type="PROSITE" id="PS00061">
    <property type="entry name" value="ADH_SHORT"/>
    <property type="match status" value="1"/>
</dbReference>
<evidence type="ECO:0000256" key="11">
    <source>
        <dbReference type="ARBA" id="ARBA00048008"/>
    </source>
</evidence>
<dbReference type="InterPro" id="IPR002347">
    <property type="entry name" value="SDR_fam"/>
</dbReference>
<dbReference type="Gene3D" id="3.40.50.720">
    <property type="entry name" value="NAD(P)-binding Rossmann-like Domain"/>
    <property type="match status" value="1"/>
</dbReference>
<evidence type="ECO:0000256" key="6">
    <source>
        <dbReference type="ARBA" id="ARBA00041812"/>
    </source>
</evidence>
<comment type="catalytic activity">
    <reaction evidence="19">
        <text>resolvin D2 + NAD(+) = 16-oxoresolvin D2 + NADH + H(+)</text>
        <dbReference type="Rhea" id="RHEA:53588"/>
        <dbReference type="ChEBI" id="CHEBI:15378"/>
        <dbReference type="ChEBI" id="CHEBI:57540"/>
        <dbReference type="ChEBI" id="CHEBI:57945"/>
        <dbReference type="ChEBI" id="CHEBI:133367"/>
        <dbReference type="ChEBI" id="CHEBI:137498"/>
    </reaction>
    <physiologicalReaction direction="left-to-right" evidence="19">
        <dbReference type="Rhea" id="RHEA:53589"/>
    </physiologicalReaction>
</comment>
<dbReference type="GO" id="GO:0047034">
    <property type="term" value="F:15-hydroxyicosatetraenoate dehydrogenase activity"/>
    <property type="evidence" value="ECO:0007669"/>
    <property type="project" value="UniProtKB-EC"/>
</dbReference>
<reference evidence="23" key="1">
    <citation type="journal article" date="2023" name="Mol. Biol. Evol.">
        <title>Third-Generation Sequencing Reveals the Adaptive Role of the Epigenome in Three Deep-Sea Polychaetes.</title>
        <authorList>
            <person name="Perez M."/>
            <person name="Aroh O."/>
            <person name="Sun Y."/>
            <person name="Lan Y."/>
            <person name="Juniper S.K."/>
            <person name="Young C.R."/>
            <person name="Angers B."/>
            <person name="Qian P.Y."/>
        </authorList>
    </citation>
    <scope>NUCLEOTIDE SEQUENCE</scope>
    <source>
        <strain evidence="23">P08H-3</strain>
    </source>
</reference>
<dbReference type="AlphaFoldDB" id="A0AAD9J495"/>
<comment type="catalytic activity">
    <reaction evidence="10">
        <text>resolvin D1 + NAD(+) = 8-oxoresolvin D1 + NADH + H(+)</text>
        <dbReference type="Rhea" id="RHEA:50124"/>
        <dbReference type="ChEBI" id="CHEBI:15378"/>
        <dbReference type="ChEBI" id="CHEBI:57540"/>
        <dbReference type="ChEBI" id="CHEBI:57945"/>
        <dbReference type="ChEBI" id="CHEBI:132079"/>
        <dbReference type="ChEBI" id="CHEBI:132080"/>
    </reaction>
    <physiologicalReaction direction="left-to-right" evidence="10">
        <dbReference type="Rhea" id="RHEA:50125"/>
    </physiologicalReaction>
</comment>
<evidence type="ECO:0000256" key="2">
    <source>
        <dbReference type="ARBA" id="ARBA00023002"/>
    </source>
</evidence>
<organism evidence="23 24">
    <name type="scientific">Paralvinella palmiformis</name>
    <dbReference type="NCBI Taxonomy" id="53620"/>
    <lineage>
        <taxon>Eukaryota</taxon>
        <taxon>Metazoa</taxon>
        <taxon>Spiralia</taxon>
        <taxon>Lophotrochozoa</taxon>
        <taxon>Annelida</taxon>
        <taxon>Polychaeta</taxon>
        <taxon>Sedentaria</taxon>
        <taxon>Canalipalpata</taxon>
        <taxon>Terebellida</taxon>
        <taxon>Terebelliformia</taxon>
        <taxon>Alvinellidae</taxon>
        <taxon>Paralvinella</taxon>
    </lineage>
</organism>
<evidence type="ECO:0000256" key="9">
    <source>
        <dbReference type="ARBA" id="ARBA00047325"/>
    </source>
</evidence>
<evidence type="ECO:0000256" key="10">
    <source>
        <dbReference type="ARBA" id="ARBA00047672"/>
    </source>
</evidence>
<evidence type="ECO:0000256" key="16">
    <source>
        <dbReference type="ARBA" id="ARBA00048535"/>
    </source>
</evidence>
<evidence type="ECO:0000256" key="4">
    <source>
        <dbReference type="ARBA" id="ARBA00039060"/>
    </source>
</evidence>
<dbReference type="SUPFAM" id="SSF51735">
    <property type="entry name" value="NAD(P)-binding Rossmann-fold domains"/>
    <property type="match status" value="1"/>
</dbReference>
<evidence type="ECO:0000256" key="21">
    <source>
        <dbReference type="ARBA" id="ARBA00049188"/>
    </source>
</evidence>
<sequence>MKLDGAVSVVIGGANGIGKSYCESLLEKKCRVLLADIQTEVGQQTSEMLASRYGHDQVTFRKCNGVCEVDIRETLLEAKLRWGRLDIVINHVGILDEGNWKEVMDINIGSAILTAKVTEEILGKNNGGPGGVMVLTASAAAVLPFPLMPIYSTSKAAVVHYVRSLMHPLHYSRHGIRMMTICPSITKTNFINVANDRDKIGVMYEKAKELLKMKEATNSWIQPKWVGDLLIHMLENDEELAGTAGVLNSKTPKYYYKPRGKL</sequence>
<evidence type="ECO:0000256" key="17">
    <source>
        <dbReference type="ARBA" id="ARBA00048611"/>
    </source>
</evidence>
<evidence type="ECO:0000256" key="12">
    <source>
        <dbReference type="ARBA" id="ARBA00048140"/>
    </source>
</evidence>
<comment type="catalytic activity">
    <reaction evidence="9">
        <text>prostaglandin E1 + NAD(+) = 15-oxoprostaglandin E1 + NADH + H(+)</text>
        <dbReference type="Rhea" id="RHEA:16477"/>
        <dbReference type="ChEBI" id="CHEBI:15378"/>
        <dbReference type="ChEBI" id="CHEBI:57397"/>
        <dbReference type="ChEBI" id="CHEBI:57401"/>
        <dbReference type="ChEBI" id="CHEBI:57540"/>
        <dbReference type="ChEBI" id="CHEBI:57945"/>
    </reaction>
    <physiologicalReaction direction="left-to-right" evidence="9">
        <dbReference type="Rhea" id="RHEA:16478"/>
    </physiologicalReaction>
</comment>
<name>A0AAD9J495_9ANNE</name>
<keyword evidence="24" id="KW-1185">Reference proteome</keyword>
<keyword evidence="2" id="KW-0560">Oxidoreductase</keyword>
<evidence type="ECO:0000256" key="15">
    <source>
        <dbReference type="ARBA" id="ARBA00048393"/>
    </source>
</evidence>
<evidence type="ECO:0000256" key="20">
    <source>
        <dbReference type="ARBA" id="ARBA00049151"/>
    </source>
</evidence>
<comment type="catalytic activity">
    <reaction evidence="14">
        <text>resolvin D1 + NAD(+) = 17-oxoresolvin D1 + NADH + H(+)</text>
        <dbReference type="Rhea" id="RHEA:50128"/>
        <dbReference type="ChEBI" id="CHEBI:15378"/>
        <dbReference type="ChEBI" id="CHEBI:57540"/>
        <dbReference type="ChEBI" id="CHEBI:57945"/>
        <dbReference type="ChEBI" id="CHEBI:132079"/>
        <dbReference type="ChEBI" id="CHEBI:132081"/>
    </reaction>
    <physiologicalReaction direction="left-to-right" evidence="14">
        <dbReference type="Rhea" id="RHEA:50129"/>
    </physiologicalReaction>
</comment>
<dbReference type="EC" id="1.1.1.141" evidence="3"/>
<dbReference type="GO" id="GO:0016404">
    <property type="term" value="F:15-hydroxyprostaglandin dehydrogenase (NAD+) activity"/>
    <property type="evidence" value="ECO:0007669"/>
    <property type="project" value="UniProtKB-EC"/>
</dbReference>
<evidence type="ECO:0000256" key="3">
    <source>
        <dbReference type="ARBA" id="ARBA00038968"/>
    </source>
</evidence>
<evidence type="ECO:0000256" key="5">
    <source>
        <dbReference type="ARBA" id="ARBA00040276"/>
    </source>
</evidence>
<comment type="catalytic activity">
    <reaction evidence="16">
        <text>lipoxin A4 + NAD(+) = 15-oxo-(5S,6R)-dihydroxy-(7E,9E,11Z,13E)-eicosatetraenoate + NADH + H(+)</text>
        <dbReference type="Rhea" id="RHEA:41572"/>
        <dbReference type="ChEBI" id="CHEBI:15378"/>
        <dbReference type="ChEBI" id="CHEBI:57540"/>
        <dbReference type="ChEBI" id="CHEBI:57945"/>
        <dbReference type="ChEBI" id="CHEBI:67026"/>
        <dbReference type="ChEBI" id="CHEBI:78311"/>
    </reaction>
    <physiologicalReaction direction="left-to-right" evidence="16">
        <dbReference type="Rhea" id="RHEA:41573"/>
    </physiologicalReaction>
</comment>
<dbReference type="Proteomes" id="UP001208570">
    <property type="component" value="Unassembled WGS sequence"/>
</dbReference>
<dbReference type="EMBL" id="JAODUP010000651">
    <property type="protein sequence ID" value="KAK2145862.1"/>
    <property type="molecule type" value="Genomic_DNA"/>
</dbReference>
<evidence type="ECO:0000256" key="19">
    <source>
        <dbReference type="ARBA" id="ARBA00048921"/>
    </source>
</evidence>
<dbReference type="InterPro" id="IPR036291">
    <property type="entry name" value="NAD(P)-bd_dom_sf"/>
</dbReference>
<dbReference type="InterPro" id="IPR020904">
    <property type="entry name" value="Sc_DH/Rdtase_CS"/>
</dbReference>
<evidence type="ECO:0000256" key="22">
    <source>
        <dbReference type="RuleBase" id="RU000363"/>
    </source>
</evidence>
<protein>
    <recommendedName>
        <fullName evidence="5">15-hydroxyprostaglandin dehydrogenase [NAD(+)]</fullName>
        <ecNumber evidence="3">1.1.1.141</ecNumber>
        <ecNumber evidence="4">1.1.1.232</ecNumber>
    </recommendedName>
    <alternativeName>
        <fullName evidence="7">Eicosanoid/docosanoid dehydrogenase [NAD(+)]</fullName>
    </alternativeName>
    <alternativeName>
        <fullName evidence="6">Prostaglandin dehydrogenase 1</fullName>
    </alternativeName>
</protein>
<comment type="caution">
    <text evidence="23">The sequence shown here is derived from an EMBL/GenBank/DDBJ whole genome shotgun (WGS) entry which is preliminary data.</text>
</comment>
<evidence type="ECO:0000256" key="1">
    <source>
        <dbReference type="ARBA" id="ARBA00006484"/>
    </source>
</evidence>
<evidence type="ECO:0000256" key="18">
    <source>
        <dbReference type="ARBA" id="ARBA00048739"/>
    </source>
</evidence>
<dbReference type="PANTHER" id="PTHR44229">
    <property type="entry name" value="15-HYDROXYPROSTAGLANDIN DEHYDROGENASE [NAD(+)]"/>
    <property type="match status" value="1"/>
</dbReference>
<evidence type="ECO:0000256" key="8">
    <source>
        <dbReference type="ARBA" id="ARBA00045705"/>
    </source>
</evidence>